<evidence type="ECO:0000256" key="5">
    <source>
        <dbReference type="ARBA" id="ARBA00023136"/>
    </source>
</evidence>
<gene>
    <name evidence="7" type="ORF">FMM02_10700</name>
</gene>
<feature type="transmembrane region" description="Helical" evidence="6">
    <location>
        <begin position="136"/>
        <end position="152"/>
    </location>
</feature>
<keyword evidence="5 6" id="KW-0472">Membrane</keyword>
<evidence type="ECO:0000256" key="1">
    <source>
        <dbReference type="ARBA" id="ARBA00004651"/>
    </source>
</evidence>
<feature type="transmembrane region" description="Helical" evidence="6">
    <location>
        <begin position="52"/>
        <end position="69"/>
    </location>
</feature>
<dbReference type="EMBL" id="CP041659">
    <property type="protein sequence ID" value="QDP20379.1"/>
    <property type="molecule type" value="Genomic_DNA"/>
</dbReference>
<evidence type="ECO:0000256" key="4">
    <source>
        <dbReference type="ARBA" id="ARBA00022989"/>
    </source>
</evidence>
<dbReference type="Proteomes" id="UP000321857">
    <property type="component" value="Chromosome"/>
</dbReference>
<keyword evidence="2" id="KW-1003">Cell membrane</keyword>
<proteinExistence type="predicted"/>
<dbReference type="AlphaFoldDB" id="A0A516IU11"/>
<keyword evidence="8" id="KW-1185">Reference proteome</keyword>
<accession>A0A516IU11</accession>
<sequence length="269" mass="28841">MGCNGHRVEPCRRHVHCSSMSVAASSFVDAPLSYCGPAVGPQLLLAQWNFEPAILALLGVGAVGAIRLAKQGHHRESRIATQILLLLAFLYVSPFCAWGSSLFTVRVVHHLLLALVLAPLLALLGSDILKRCPGGMTGWTVIASAAMWAWHAPRLYDWAVASDLGYWAMQISILITATLFWHRVQHAQRTVAIAGLLGAMVAMGALGAIITLASQPLYAPHFSTTIGWGLSPLDDQQLAGLVMWAPASAVYLFAALVRVHRLVGREAAA</sequence>
<dbReference type="KEGG" id="sxa:FMM02_10700"/>
<protein>
    <submittedName>
        <fullName evidence="7">Cytochrome c oxidase assembly protein</fullName>
    </submittedName>
</protein>
<feature type="transmembrane region" description="Helical" evidence="6">
    <location>
        <begin position="81"/>
        <end position="101"/>
    </location>
</feature>
<keyword evidence="3 6" id="KW-0812">Transmembrane</keyword>
<evidence type="ECO:0000256" key="2">
    <source>
        <dbReference type="ARBA" id="ARBA00022475"/>
    </source>
</evidence>
<reference evidence="7 8" key="1">
    <citation type="submission" date="2019-07" db="EMBL/GenBank/DDBJ databases">
        <title>Sphingomonas AE3 Genome sequencing and assembly.</title>
        <authorList>
            <person name="Kim H."/>
        </authorList>
    </citation>
    <scope>NUCLEOTIDE SEQUENCE [LARGE SCALE GENOMIC DNA]</scope>
    <source>
        <strain evidence="7 8">AE3</strain>
    </source>
</reference>
<comment type="subcellular location">
    <subcellularLocation>
        <location evidence="1">Cell membrane</location>
        <topology evidence="1">Multi-pass membrane protein</topology>
    </subcellularLocation>
</comment>
<evidence type="ECO:0000313" key="7">
    <source>
        <dbReference type="EMBL" id="QDP20379.1"/>
    </source>
</evidence>
<dbReference type="OrthoDB" id="259025at2"/>
<feature type="transmembrane region" description="Helical" evidence="6">
    <location>
        <begin position="193"/>
        <end position="218"/>
    </location>
</feature>
<feature type="transmembrane region" description="Helical" evidence="6">
    <location>
        <begin position="107"/>
        <end position="124"/>
    </location>
</feature>
<evidence type="ECO:0000256" key="6">
    <source>
        <dbReference type="SAM" id="Phobius"/>
    </source>
</evidence>
<evidence type="ECO:0000256" key="3">
    <source>
        <dbReference type="ARBA" id="ARBA00022692"/>
    </source>
</evidence>
<dbReference type="InterPro" id="IPR019108">
    <property type="entry name" value="Caa3_assmbl_CtaG-rel"/>
</dbReference>
<feature type="transmembrane region" description="Helical" evidence="6">
    <location>
        <begin position="238"/>
        <end position="257"/>
    </location>
</feature>
<organism evidence="7 8">
    <name type="scientific">Sphingomonas xanthus</name>
    <dbReference type="NCBI Taxonomy" id="2594473"/>
    <lineage>
        <taxon>Bacteria</taxon>
        <taxon>Pseudomonadati</taxon>
        <taxon>Pseudomonadota</taxon>
        <taxon>Alphaproteobacteria</taxon>
        <taxon>Sphingomonadales</taxon>
        <taxon>Sphingomonadaceae</taxon>
        <taxon>Sphingomonas</taxon>
    </lineage>
</organism>
<dbReference type="GO" id="GO:0005886">
    <property type="term" value="C:plasma membrane"/>
    <property type="evidence" value="ECO:0007669"/>
    <property type="project" value="UniProtKB-SubCell"/>
</dbReference>
<feature type="transmembrane region" description="Helical" evidence="6">
    <location>
        <begin position="164"/>
        <end position="181"/>
    </location>
</feature>
<name>A0A516IU11_9SPHN</name>
<keyword evidence="4 6" id="KW-1133">Transmembrane helix</keyword>
<evidence type="ECO:0000313" key="8">
    <source>
        <dbReference type="Proteomes" id="UP000321857"/>
    </source>
</evidence>
<dbReference type="Pfam" id="PF09678">
    <property type="entry name" value="Caa3_CtaG"/>
    <property type="match status" value="1"/>
</dbReference>